<keyword evidence="4 14" id="KW-0489">Methyltransferase</keyword>
<dbReference type="SUPFAM" id="SSF144091">
    <property type="entry name" value="Rhomboid-like"/>
    <property type="match status" value="1"/>
</dbReference>
<dbReference type="Gene3D" id="3.40.50.150">
    <property type="entry name" value="Vaccinia Virus protein VP39"/>
    <property type="match status" value="1"/>
</dbReference>
<sequence>MCCRLKPWDSVTRKWLRNMVTRAAPRPVAQLKEELPRQLLLDMGHPWIYDDEVQNISQLNGVAAGTLVDISGHNGRPMGVGILNRQASIVLRRMEGVASGTEVTQELLSARLKSAFAQRQRRHGEGAAYCRAFNGDQDGLPGVLVDRFGSSAVVTFEVVGSVKLELLVQEELTRWIGKLKQLTVHRMTAKKEKWAQEGSEFTTSITRGDASKVRVVEPLASFDVDVLQGLVPGHWNYSLEALRAPLAQAFGAGTVLDAWAQCGQWGLRCAAASAQEVVLLEDSLGLAKLCRENAALNGLEEKVTVLHRGDLHSELRNMAESGIRFNCVSLNVRIRFERYLKHQRGQFGRWYKPSLKGYERAITLGAMVTSRNGYLVVSFLLPLTTEYWALCLVQGWKYCLLLQRCQRAAVSVVTVTSNGAPELDAGSSRGEARGKMARKWQCAQGASTDEWWNKELEARRGRPRPAEEPQKAVPKPLNRQSAVWERQDWQQSASSLQLFAYPEDRRTPWASVSLFLASSAATMAAAALWQQVRRSNSLEELQEKLEQFTKRLAACSATWPLQVHEFHRLFLASLLRAGEQPARILSDAALLLFGGTLLERLYGARFLLLLVGTTTILSNAMALTVHHYYVGSQHEGLSSTSGGLVALGAFCALRHPRWAIWPGIPIPVSWLMAPVLVADLSLARAYLRDLSSYRLATGTAGTTDTRDSIAGFHRSMALAACMAVEERKRSECRPLPEDVLSWRADLEREADQDVLAPEVNDCDEPTSMLGKALRWLKADCEGDLAVHQQLVAPNAQMFGAVGATEVLAFKKSFLKMEKNYEVDAILDVDLHNRVVVASFECLIPGREGRGTDVMQFDEDLHVTGVAAVRHHEVKS</sequence>
<comment type="subcellular location">
    <subcellularLocation>
        <location evidence="2">Cytoplasm</location>
    </subcellularLocation>
    <subcellularLocation>
        <location evidence="1">Membrane</location>
        <topology evidence="1">Multi-pass membrane protein</topology>
    </subcellularLocation>
</comment>
<dbReference type="Gene3D" id="2.30.130.10">
    <property type="entry name" value="PUA domain"/>
    <property type="match status" value="1"/>
</dbReference>
<dbReference type="Gene3D" id="1.20.1540.10">
    <property type="entry name" value="Rhomboid-like"/>
    <property type="match status" value="1"/>
</dbReference>
<dbReference type="EMBL" id="CAMXCT030000049">
    <property type="protein sequence ID" value="CAL4760340.1"/>
    <property type="molecule type" value="Genomic_DNA"/>
</dbReference>
<dbReference type="InterPro" id="IPR015947">
    <property type="entry name" value="PUA-like_sf"/>
</dbReference>
<keyword evidence="15" id="KW-1185">Reference proteome</keyword>
<dbReference type="GO" id="GO:0008168">
    <property type="term" value="F:methyltransferase activity"/>
    <property type="evidence" value="ECO:0007669"/>
    <property type="project" value="UniProtKB-KW"/>
</dbReference>
<dbReference type="InterPro" id="IPR036974">
    <property type="entry name" value="PUA_sf"/>
</dbReference>
<feature type="domain" description="RlmI-like PUA" evidence="12">
    <location>
        <begin position="44"/>
        <end position="93"/>
    </location>
</feature>
<evidence type="ECO:0000313" key="13">
    <source>
        <dbReference type="EMBL" id="CAI3973028.1"/>
    </source>
</evidence>
<dbReference type="PANTHER" id="PTHR42873:SF1">
    <property type="entry name" value="S-ADENOSYLMETHIONINE-DEPENDENT METHYLTRANSFERASE DOMAIN-CONTAINING PROTEIN"/>
    <property type="match status" value="1"/>
</dbReference>
<dbReference type="GO" id="GO:0016020">
    <property type="term" value="C:membrane"/>
    <property type="evidence" value="ECO:0007669"/>
    <property type="project" value="UniProtKB-SubCell"/>
</dbReference>
<evidence type="ECO:0000256" key="8">
    <source>
        <dbReference type="ARBA" id="ARBA00022989"/>
    </source>
</evidence>
<dbReference type="EMBL" id="CAMXCT010000049">
    <property type="protein sequence ID" value="CAI3973028.1"/>
    <property type="molecule type" value="Genomic_DNA"/>
</dbReference>
<evidence type="ECO:0000313" key="14">
    <source>
        <dbReference type="EMBL" id="CAL4760340.1"/>
    </source>
</evidence>
<evidence type="ECO:0000256" key="9">
    <source>
        <dbReference type="ARBA" id="ARBA00023136"/>
    </source>
</evidence>
<evidence type="ECO:0000256" key="7">
    <source>
        <dbReference type="ARBA" id="ARBA00022692"/>
    </source>
</evidence>
<proteinExistence type="inferred from homology"/>
<gene>
    <name evidence="13" type="ORF">C1SCF055_LOCUS1558</name>
</gene>
<comment type="similarity">
    <text evidence="10">Belongs to the methyltransferase superfamily. RlmI family.</text>
</comment>
<dbReference type="InterPro" id="IPR029063">
    <property type="entry name" value="SAM-dependent_MTases_sf"/>
</dbReference>
<evidence type="ECO:0000256" key="3">
    <source>
        <dbReference type="ARBA" id="ARBA00022490"/>
    </source>
</evidence>
<evidence type="ECO:0000256" key="11">
    <source>
        <dbReference type="SAM" id="MobiDB-lite"/>
    </source>
</evidence>
<evidence type="ECO:0000256" key="6">
    <source>
        <dbReference type="ARBA" id="ARBA00022691"/>
    </source>
</evidence>
<dbReference type="SUPFAM" id="SSF53335">
    <property type="entry name" value="S-adenosyl-L-methionine-dependent methyltransferases"/>
    <property type="match status" value="1"/>
</dbReference>
<dbReference type="AlphaFoldDB" id="A0A9P1BID5"/>
<evidence type="ECO:0000313" key="15">
    <source>
        <dbReference type="Proteomes" id="UP001152797"/>
    </source>
</evidence>
<reference evidence="13" key="1">
    <citation type="submission" date="2022-10" db="EMBL/GenBank/DDBJ databases">
        <authorList>
            <person name="Chen Y."/>
            <person name="Dougan E. K."/>
            <person name="Chan C."/>
            <person name="Rhodes N."/>
            <person name="Thang M."/>
        </authorList>
    </citation>
    <scope>NUCLEOTIDE SEQUENCE</scope>
</reference>
<dbReference type="PANTHER" id="PTHR42873">
    <property type="entry name" value="RIBOSOMAL RNA LARGE SUBUNIT METHYLTRANSFERASE"/>
    <property type="match status" value="1"/>
</dbReference>
<feature type="compositionally biased region" description="Basic and acidic residues" evidence="11">
    <location>
        <begin position="458"/>
        <end position="470"/>
    </location>
</feature>
<dbReference type="GO" id="GO:0003723">
    <property type="term" value="F:RNA binding"/>
    <property type="evidence" value="ECO:0007669"/>
    <property type="project" value="InterPro"/>
</dbReference>
<protein>
    <submittedName>
        <fullName evidence="14">Ribosomal RNA large subunit methyltransferase I (23S rRNA m5C1962 methyltransferase) (rRNA (cytosine-C(5)-)-methyltransferase RlmI)</fullName>
    </submittedName>
</protein>
<dbReference type="GO" id="GO:0032259">
    <property type="term" value="P:methylation"/>
    <property type="evidence" value="ECO:0007669"/>
    <property type="project" value="UniProtKB-KW"/>
</dbReference>
<name>A0A9P1BID5_9DINO</name>
<evidence type="ECO:0000256" key="5">
    <source>
        <dbReference type="ARBA" id="ARBA00022679"/>
    </source>
</evidence>
<keyword evidence="5" id="KW-0808">Transferase</keyword>
<dbReference type="InterPro" id="IPR041532">
    <property type="entry name" value="RlmI-like_PUA"/>
</dbReference>
<dbReference type="InterPro" id="IPR035952">
    <property type="entry name" value="Rhomboid-like_sf"/>
</dbReference>
<keyword evidence="9" id="KW-0472">Membrane</keyword>
<feature type="region of interest" description="Disordered" evidence="11">
    <location>
        <begin position="458"/>
        <end position="478"/>
    </location>
</feature>
<keyword evidence="3" id="KW-0963">Cytoplasm</keyword>
<evidence type="ECO:0000256" key="4">
    <source>
        <dbReference type="ARBA" id="ARBA00022603"/>
    </source>
</evidence>
<evidence type="ECO:0000256" key="1">
    <source>
        <dbReference type="ARBA" id="ARBA00004141"/>
    </source>
</evidence>
<keyword evidence="8" id="KW-1133">Transmembrane helix</keyword>
<dbReference type="Proteomes" id="UP001152797">
    <property type="component" value="Unassembled WGS sequence"/>
</dbReference>
<evidence type="ECO:0000256" key="10">
    <source>
        <dbReference type="ARBA" id="ARBA00038091"/>
    </source>
</evidence>
<keyword evidence="6" id="KW-0949">S-adenosyl-L-methionine</keyword>
<dbReference type="SUPFAM" id="SSF88697">
    <property type="entry name" value="PUA domain-like"/>
    <property type="match status" value="1"/>
</dbReference>
<dbReference type="Gene3D" id="3.30.750.80">
    <property type="entry name" value="RNA methyltransferase domain (HRMD) like"/>
    <property type="match status" value="1"/>
</dbReference>
<evidence type="ECO:0000256" key="2">
    <source>
        <dbReference type="ARBA" id="ARBA00004496"/>
    </source>
</evidence>
<dbReference type="OrthoDB" id="333664at2759"/>
<dbReference type="EMBL" id="CAMXCT020000049">
    <property type="protein sequence ID" value="CAL1126403.1"/>
    <property type="molecule type" value="Genomic_DNA"/>
</dbReference>
<evidence type="ECO:0000259" key="12">
    <source>
        <dbReference type="Pfam" id="PF17785"/>
    </source>
</evidence>
<reference evidence="14 15" key="2">
    <citation type="submission" date="2024-05" db="EMBL/GenBank/DDBJ databases">
        <authorList>
            <person name="Chen Y."/>
            <person name="Shah S."/>
            <person name="Dougan E. K."/>
            <person name="Thang M."/>
            <person name="Chan C."/>
        </authorList>
    </citation>
    <scope>NUCLEOTIDE SEQUENCE [LARGE SCALE GENOMIC DNA]</scope>
</reference>
<organism evidence="13">
    <name type="scientific">Cladocopium goreaui</name>
    <dbReference type="NCBI Taxonomy" id="2562237"/>
    <lineage>
        <taxon>Eukaryota</taxon>
        <taxon>Sar</taxon>
        <taxon>Alveolata</taxon>
        <taxon>Dinophyceae</taxon>
        <taxon>Suessiales</taxon>
        <taxon>Symbiodiniaceae</taxon>
        <taxon>Cladocopium</taxon>
    </lineage>
</organism>
<keyword evidence="7" id="KW-0812">Transmembrane</keyword>
<comment type="caution">
    <text evidence="13">The sequence shown here is derived from an EMBL/GenBank/DDBJ whole genome shotgun (WGS) entry which is preliminary data.</text>
</comment>
<dbReference type="Pfam" id="PF17785">
    <property type="entry name" value="PUA_3"/>
    <property type="match status" value="1"/>
</dbReference>
<accession>A0A9P1BID5</accession>